<reference evidence="2" key="1">
    <citation type="journal article" date="2019" name="Int. J. Syst. Evol. Microbiol.">
        <title>The Global Catalogue of Microorganisms (GCM) 10K type strain sequencing project: providing services to taxonomists for standard genome sequencing and annotation.</title>
        <authorList>
            <consortium name="The Broad Institute Genomics Platform"/>
            <consortium name="The Broad Institute Genome Sequencing Center for Infectious Disease"/>
            <person name="Wu L."/>
            <person name="Ma J."/>
        </authorList>
    </citation>
    <scope>NUCLEOTIDE SEQUENCE [LARGE SCALE GENOMIC DNA]</scope>
    <source>
        <strain evidence="2">JCM 16703</strain>
    </source>
</reference>
<protein>
    <recommendedName>
        <fullName evidence="3">GIY-YIG domain-containing protein</fullName>
    </recommendedName>
</protein>
<evidence type="ECO:0008006" key="3">
    <source>
        <dbReference type="Google" id="ProtNLM"/>
    </source>
</evidence>
<dbReference type="EMBL" id="BAAAZH010000005">
    <property type="protein sequence ID" value="GAA4110716.1"/>
    <property type="molecule type" value="Genomic_DNA"/>
</dbReference>
<evidence type="ECO:0000313" key="1">
    <source>
        <dbReference type="EMBL" id="GAA4110716.1"/>
    </source>
</evidence>
<sequence>MRASMEPVRLARYDFVEAAGIDALRDDAGAVATYTAHERFANPNGLPLNPYGLGPFVRLELHAQLPPVPGTYRVTRDGDVLYVGETRNLAGRWGRRNYAVIDPRNCYRGGQSTNCRINNLIGRELSAGNLLALRLYETDEPKVVERDVYRALRPPVEPPCALNCFGATVAATAVGTRTLATGLF</sequence>
<organism evidence="1 2">
    <name type="scientific">Nocardioides fonticola</name>
    <dbReference type="NCBI Taxonomy" id="450363"/>
    <lineage>
        <taxon>Bacteria</taxon>
        <taxon>Bacillati</taxon>
        <taxon>Actinomycetota</taxon>
        <taxon>Actinomycetes</taxon>
        <taxon>Propionibacteriales</taxon>
        <taxon>Nocardioidaceae</taxon>
        <taxon>Nocardioides</taxon>
    </lineage>
</organism>
<name>A0ABP7XBU1_9ACTN</name>
<accession>A0ABP7XBU1</accession>
<dbReference type="Proteomes" id="UP001501495">
    <property type="component" value="Unassembled WGS sequence"/>
</dbReference>
<proteinExistence type="predicted"/>
<evidence type="ECO:0000313" key="2">
    <source>
        <dbReference type="Proteomes" id="UP001501495"/>
    </source>
</evidence>
<keyword evidence="2" id="KW-1185">Reference proteome</keyword>
<gene>
    <name evidence="1" type="ORF">GCM10022215_06060</name>
</gene>
<comment type="caution">
    <text evidence="1">The sequence shown here is derived from an EMBL/GenBank/DDBJ whole genome shotgun (WGS) entry which is preliminary data.</text>
</comment>